<dbReference type="GO" id="GO:0003677">
    <property type="term" value="F:DNA binding"/>
    <property type="evidence" value="ECO:0007669"/>
    <property type="project" value="InterPro"/>
</dbReference>
<dbReference type="PROSITE" id="PS50943">
    <property type="entry name" value="HTH_CROC1"/>
    <property type="match status" value="1"/>
</dbReference>
<dbReference type="RefSeq" id="WP_021709247.1">
    <property type="nucleotide sequence ID" value="NZ_BAOB01000004.1"/>
</dbReference>
<evidence type="ECO:0000313" key="3">
    <source>
        <dbReference type="Proteomes" id="UP000016567"/>
    </source>
</evidence>
<name>U3CAS2_9VIBR</name>
<dbReference type="eggNOG" id="COG3655">
    <property type="taxonomic scope" value="Bacteria"/>
</dbReference>
<dbReference type="Gene3D" id="1.10.260.40">
    <property type="entry name" value="lambda repressor-like DNA-binding domains"/>
    <property type="match status" value="1"/>
</dbReference>
<evidence type="ECO:0000313" key="2">
    <source>
        <dbReference type="EMBL" id="GAD75488.1"/>
    </source>
</evidence>
<dbReference type="Proteomes" id="UP000016567">
    <property type="component" value="Unassembled WGS sequence"/>
</dbReference>
<proteinExistence type="predicted"/>
<reference evidence="2 3" key="1">
    <citation type="submission" date="2013-09" db="EMBL/GenBank/DDBJ databases">
        <title>Whole genome shotgun sequence of Vibrio azureus NBRC 104587.</title>
        <authorList>
            <person name="Isaki S."/>
            <person name="Hosoyama A."/>
            <person name="Numata M."/>
            <person name="Hashimoto M."/>
            <person name="Hosoyama Y."/>
            <person name="Tsuchikane K."/>
            <person name="Noguchi M."/>
            <person name="Hirakata S."/>
            <person name="Ichikawa N."/>
            <person name="Ohji S."/>
            <person name="Yamazoe A."/>
            <person name="Fujita N."/>
        </authorList>
    </citation>
    <scope>NUCLEOTIDE SEQUENCE [LARGE SCALE GENOMIC DNA]</scope>
    <source>
        <strain evidence="2 3">NBRC 104587</strain>
    </source>
</reference>
<dbReference type="InterPro" id="IPR010982">
    <property type="entry name" value="Lambda_DNA-bd_dom_sf"/>
</dbReference>
<keyword evidence="3" id="KW-1185">Reference proteome</keyword>
<feature type="domain" description="HTH cro/C1-type" evidence="1">
    <location>
        <begin position="25"/>
        <end position="70"/>
    </location>
</feature>
<dbReference type="AlphaFoldDB" id="U3CAS2"/>
<protein>
    <recommendedName>
        <fullName evidence="1">HTH cro/C1-type domain-containing protein</fullName>
    </recommendedName>
</protein>
<dbReference type="OrthoDB" id="5862269at2"/>
<gene>
    <name evidence="2" type="ORF">VAZ01S_025_00840</name>
</gene>
<evidence type="ECO:0000259" key="1">
    <source>
        <dbReference type="PROSITE" id="PS50943"/>
    </source>
</evidence>
<dbReference type="EMBL" id="BATL01000025">
    <property type="protein sequence ID" value="GAD75488.1"/>
    <property type="molecule type" value="Genomic_DNA"/>
</dbReference>
<dbReference type="Pfam" id="PF13443">
    <property type="entry name" value="HTH_26"/>
    <property type="match status" value="1"/>
</dbReference>
<organism evidence="2 3">
    <name type="scientific">Vibrio azureus NBRC 104587</name>
    <dbReference type="NCBI Taxonomy" id="1219077"/>
    <lineage>
        <taxon>Bacteria</taxon>
        <taxon>Pseudomonadati</taxon>
        <taxon>Pseudomonadota</taxon>
        <taxon>Gammaproteobacteria</taxon>
        <taxon>Vibrionales</taxon>
        <taxon>Vibrionaceae</taxon>
        <taxon>Vibrio</taxon>
    </lineage>
</organism>
<dbReference type="STRING" id="1219077.VAZ01S_025_00840"/>
<dbReference type="InterPro" id="IPR001387">
    <property type="entry name" value="Cro/C1-type_HTH"/>
</dbReference>
<dbReference type="SUPFAM" id="SSF47413">
    <property type="entry name" value="lambda repressor-like DNA-binding domains"/>
    <property type="match status" value="1"/>
</dbReference>
<comment type="caution">
    <text evidence="2">The sequence shown here is derived from an EMBL/GenBank/DDBJ whole genome shotgun (WGS) entry which is preliminary data.</text>
</comment>
<accession>U3CAS2</accession>
<sequence length="198" mass="22406">MKSNVEQLDILRDNILYGLAKNKETKASLSRKTGVTRTTIYKILDGKVARVQTSTVERIANFFGATCHIIQNESLEEYLNQEPVTSMYGNKNPIAVPILNEKDFIHKNERYISDMVTDCSLTYYFSDGSNIAAVRVGQNLSKFFTEGNLLIIDRSNRPEDSLDKLILRQGTLISIPPNSPLLKDDILFGVILEERFNV</sequence>